<accession>A0A1Y3BGC8</accession>
<evidence type="ECO:0000259" key="1">
    <source>
        <dbReference type="Pfam" id="PF08242"/>
    </source>
</evidence>
<dbReference type="EMBL" id="MUJZ01020809">
    <property type="protein sequence ID" value="OTF79912.1"/>
    <property type="molecule type" value="Genomic_DNA"/>
</dbReference>
<evidence type="ECO:0000313" key="3">
    <source>
        <dbReference type="Proteomes" id="UP000194236"/>
    </source>
</evidence>
<dbReference type="Pfam" id="PF08242">
    <property type="entry name" value="Methyltransf_12"/>
    <property type="match status" value="1"/>
</dbReference>
<keyword evidence="3" id="KW-1185">Reference proteome</keyword>
<organism evidence="2 3">
    <name type="scientific">Euroglyphus maynei</name>
    <name type="common">Mayne's house dust mite</name>
    <dbReference type="NCBI Taxonomy" id="6958"/>
    <lineage>
        <taxon>Eukaryota</taxon>
        <taxon>Metazoa</taxon>
        <taxon>Ecdysozoa</taxon>
        <taxon>Arthropoda</taxon>
        <taxon>Chelicerata</taxon>
        <taxon>Arachnida</taxon>
        <taxon>Acari</taxon>
        <taxon>Acariformes</taxon>
        <taxon>Sarcoptiformes</taxon>
        <taxon>Astigmata</taxon>
        <taxon>Psoroptidia</taxon>
        <taxon>Analgoidea</taxon>
        <taxon>Pyroglyphidae</taxon>
        <taxon>Pyroglyphinae</taxon>
        <taxon>Euroglyphus</taxon>
    </lineage>
</organism>
<protein>
    <recommendedName>
        <fullName evidence="1">Methyltransferase type 12 domain-containing protein</fullName>
    </recommendedName>
</protein>
<dbReference type="InterPro" id="IPR029063">
    <property type="entry name" value="SAM-dependent_MTases_sf"/>
</dbReference>
<dbReference type="SUPFAM" id="SSF53335">
    <property type="entry name" value="S-adenosyl-L-methionine-dependent methyltransferases"/>
    <property type="match status" value="1"/>
</dbReference>
<dbReference type="PANTHER" id="PTHR43861:SF1">
    <property type="entry name" value="TRANS-ACONITATE 2-METHYLTRANSFERASE"/>
    <property type="match status" value="1"/>
</dbReference>
<feature type="domain" description="Methyltransferase type 12" evidence="1">
    <location>
        <begin position="2"/>
        <end position="89"/>
    </location>
</feature>
<proteinExistence type="predicted"/>
<dbReference type="Proteomes" id="UP000194236">
    <property type="component" value="Unassembled WGS sequence"/>
</dbReference>
<feature type="non-terminal residue" evidence="2">
    <location>
        <position position="161"/>
    </location>
</feature>
<reference evidence="2 3" key="1">
    <citation type="submission" date="2017-03" db="EMBL/GenBank/DDBJ databases">
        <title>Genome Survey of Euroglyphus maynei.</title>
        <authorList>
            <person name="Arlian L.G."/>
            <person name="Morgan M.S."/>
            <person name="Rider S.D."/>
        </authorList>
    </citation>
    <scope>NUCLEOTIDE SEQUENCE [LARGE SCALE GENOMIC DNA]</scope>
    <source>
        <strain evidence="2">Arlian Lab</strain>
        <tissue evidence="2">Whole body</tissue>
    </source>
</reference>
<dbReference type="AlphaFoldDB" id="A0A1Y3BGC8"/>
<dbReference type="Gene3D" id="3.40.50.150">
    <property type="entry name" value="Vaccinia Virus protein VP39"/>
    <property type="match status" value="1"/>
</dbReference>
<gene>
    <name evidence="2" type="ORF">BLA29_012189</name>
</gene>
<comment type="caution">
    <text evidence="2">The sequence shown here is derived from an EMBL/GenBank/DDBJ whole genome shotgun (WGS) entry which is preliminary data.</text>
</comment>
<dbReference type="OrthoDB" id="6483280at2759"/>
<dbReference type="PANTHER" id="PTHR43861">
    <property type="entry name" value="TRANS-ACONITATE 2-METHYLTRANSFERASE-RELATED"/>
    <property type="match status" value="1"/>
</dbReference>
<dbReference type="CDD" id="cd02440">
    <property type="entry name" value="AdoMet_MTases"/>
    <property type="match status" value="1"/>
</dbReference>
<dbReference type="InterPro" id="IPR013217">
    <property type="entry name" value="Methyltransf_12"/>
</dbReference>
<name>A0A1Y3BGC8_EURMA</name>
<evidence type="ECO:0000313" key="2">
    <source>
        <dbReference type="EMBL" id="OTF79912.1"/>
    </source>
</evidence>
<sequence length="161" mass="19096">MLADHFPGAQIVGIDIDQEMIDFARNKHPELKFFVQNIEQPFSEWPEDFRSTYENKVDFIFANYALHWIDNTDTFADTIRQLLRPNGMFTGNLLYCGWLPAADDSDDKQDSKLLNESLNYPTEMEFVSKFFWSLRSAGNFHWINMEYHEPISRFGRQFYTE</sequence>